<dbReference type="GeneID" id="64704786"/>
<dbReference type="RefSeq" id="XP_041285688.1">
    <property type="nucleotide sequence ID" value="XM_041442527.1"/>
</dbReference>
<reference evidence="1" key="1">
    <citation type="journal article" date="2020" name="New Phytol.">
        <title>Comparative genomics reveals dynamic genome evolution in host specialist ectomycorrhizal fungi.</title>
        <authorList>
            <person name="Lofgren L.A."/>
            <person name="Nguyen N.H."/>
            <person name="Vilgalys R."/>
            <person name="Ruytinx J."/>
            <person name="Liao H.L."/>
            <person name="Branco S."/>
            <person name="Kuo A."/>
            <person name="LaButti K."/>
            <person name="Lipzen A."/>
            <person name="Andreopoulos W."/>
            <person name="Pangilinan J."/>
            <person name="Riley R."/>
            <person name="Hundley H."/>
            <person name="Na H."/>
            <person name="Barry K."/>
            <person name="Grigoriev I.V."/>
            <person name="Stajich J.E."/>
            <person name="Kennedy P.G."/>
        </authorList>
    </citation>
    <scope>NUCLEOTIDE SEQUENCE</scope>
    <source>
        <strain evidence="1">FC423</strain>
    </source>
</reference>
<name>A0A9P7JML0_9AGAM</name>
<protein>
    <submittedName>
        <fullName evidence="1">Uncharacterized protein</fullName>
    </submittedName>
</protein>
<proteinExistence type="predicted"/>
<dbReference type="EMBL" id="JABBWM010000117">
    <property type="protein sequence ID" value="KAG2088840.1"/>
    <property type="molecule type" value="Genomic_DNA"/>
</dbReference>
<dbReference type="AlphaFoldDB" id="A0A9P7JML0"/>
<evidence type="ECO:0000313" key="2">
    <source>
        <dbReference type="Proteomes" id="UP000823399"/>
    </source>
</evidence>
<gene>
    <name evidence="1" type="ORF">F5147DRAFT_780848</name>
</gene>
<comment type="caution">
    <text evidence="1">The sequence shown here is derived from an EMBL/GenBank/DDBJ whole genome shotgun (WGS) entry which is preliminary data.</text>
</comment>
<organism evidence="1 2">
    <name type="scientific">Suillus discolor</name>
    <dbReference type="NCBI Taxonomy" id="1912936"/>
    <lineage>
        <taxon>Eukaryota</taxon>
        <taxon>Fungi</taxon>
        <taxon>Dikarya</taxon>
        <taxon>Basidiomycota</taxon>
        <taxon>Agaricomycotina</taxon>
        <taxon>Agaricomycetes</taxon>
        <taxon>Agaricomycetidae</taxon>
        <taxon>Boletales</taxon>
        <taxon>Suillineae</taxon>
        <taxon>Suillaceae</taxon>
        <taxon>Suillus</taxon>
    </lineage>
</organism>
<sequence>MIKTILVVPDPGRKKTWLQLQEHTYTDWVLTSLPHQEVEYLLGITDLDGLIFVATSQRLSSKEVPKGHRVVHINEVLLMWHTIDTSTKNCLQARYMNFRTFSEIIFMSLDRLQKAMANFAAVWGGLDLTKNHREGPVSFRRSNSSRILAYSGLRCTFEKYMWALHRLEDVLPVWPGTLECRAASHDRNAISLLDSIARDVTKSHRPTTQLITPESKPAARACQHVVVKREASASSQHIKYPWNEEMPADQEGYQLLMQPYVPEWDQVGQWRCLLIDRALFCIFIHPGSYTLSQHHSPVSAHSLREDGWSLEELGLIRESNPDQCHFMIREGGTRAEVFKAHAEIQQFLVLTLEAFIAGEETRLFRYGIKDRLRQSSLRVSARLDLSVITNPESRKLQYFVTGISRGPGMMLYGSVDANTIRRYALEFARPFECWIGPRDPRPQTTVLN</sequence>
<evidence type="ECO:0000313" key="1">
    <source>
        <dbReference type="EMBL" id="KAG2088840.1"/>
    </source>
</evidence>
<dbReference type="OrthoDB" id="2637563at2759"/>
<dbReference type="Proteomes" id="UP000823399">
    <property type="component" value="Unassembled WGS sequence"/>
</dbReference>
<accession>A0A9P7JML0</accession>
<keyword evidence="2" id="KW-1185">Reference proteome</keyword>